<dbReference type="GO" id="GO:0061630">
    <property type="term" value="F:ubiquitin protein ligase activity"/>
    <property type="evidence" value="ECO:0007669"/>
    <property type="project" value="UniProtKB-EC"/>
</dbReference>
<dbReference type="InterPro" id="IPR001841">
    <property type="entry name" value="Znf_RING"/>
</dbReference>
<keyword evidence="9" id="KW-0677">Repeat</keyword>
<dbReference type="GO" id="GO:0008270">
    <property type="term" value="F:zinc ion binding"/>
    <property type="evidence" value="ECO:0007669"/>
    <property type="project" value="UniProtKB-KW"/>
</dbReference>
<evidence type="ECO:0000256" key="13">
    <source>
        <dbReference type="ARBA" id="ARBA00023242"/>
    </source>
</evidence>
<dbReference type="AlphaFoldDB" id="A0A024GB66"/>
<keyword evidence="13" id="KW-0539">Nucleus</keyword>
<dbReference type="SMART" id="SM00320">
    <property type="entry name" value="WD40"/>
    <property type="match status" value="4"/>
</dbReference>
<evidence type="ECO:0000256" key="3">
    <source>
        <dbReference type="ARBA" id="ARBA00004496"/>
    </source>
</evidence>
<evidence type="ECO:0000256" key="9">
    <source>
        <dbReference type="ARBA" id="ARBA00022737"/>
    </source>
</evidence>
<sequence>MVENAINISEENSLRSEHEVEQGLMQMHHLHSTGTEVAINTEQDCGSAPKRSKITPSPGKKKAEKMQKDASRRLCKPYECSICYESCTKTGKHRLSALKCGHLFGKKCIERWIRERRTCPNCNVNMRRVDVHPLYSDHIAVVDNSGSEELRQNLMMEKNRRLEAETVLSKTQLQLQIAQNCVKELTSATEKWRLLYADLEFQLQRQQTQRLSQYHLEGRGSGLKRDGMEKQSLSNLCEHSYEESEGIVPWKYREISRHALRQSRVFEIRRSCSAICIGESFSTASFGIKCVSTLDSGHITQIPVHQTAVRDLKISATDELVLTTAFDGVLAVTDLRWYSVVARFKLPIQKRQGWSCSFSQNDSNIILCGFHDGTVGKYDLRKLDIRNTEQQNALMMWKLPHRQPVHSLKIIPSDDGSESIMAATFSSCSLWRLDSTDASNNPQENIKTIPVDGNCTSSSWTENTILISTRTQKQVHAKHILYNLPSLGEFPDVLTPQCTLNGHSTPTMLCRSAIWKQQNRTFVASGDEVTKSVLIWDAQTEGLIHRITNLHPSEPVVDIHHTIPIGDRNTSEALCGFLCPSQLVMYARQS</sequence>
<keyword evidence="14" id="KW-0479">Metal-binding</keyword>
<keyword evidence="6" id="KW-0963">Cytoplasm</keyword>
<dbReference type="CDD" id="cd16450">
    <property type="entry name" value="mRING-C3HGC3_RFWD3"/>
    <property type="match status" value="1"/>
</dbReference>
<dbReference type="GO" id="GO:0016567">
    <property type="term" value="P:protein ubiquitination"/>
    <property type="evidence" value="ECO:0007669"/>
    <property type="project" value="InterPro"/>
</dbReference>
<evidence type="ECO:0000256" key="11">
    <source>
        <dbReference type="ARBA" id="ARBA00022786"/>
    </source>
</evidence>
<gene>
    <name evidence="17" type="ORF">BN9_045690</name>
</gene>
<feature type="compositionally biased region" description="Polar residues" evidence="15">
    <location>
        <begin position="1"/>
        <end position="11"/>
    </location>
</feature>
<comment type="pathway">
    <text evidence="4">Protein modification; protein ubiquitination.</text>
</comment>
<dbReference type="Gene3D" id="2.130.10.10">
    <property type="entry name" value="YVTN repeat-like/Quinoprotein amine dehydrogenase"/>
    <property type="match status" value="1"/>
</dbReference>
<evidence type="ECO:0000313" key="17">
    <source>
        <dbReference type="EMBL" id="CCI43785.1"/>
    </source>
</evidence>
<evidence type="ECO:0000256" key="1">
    <source>
        <dbReference type="ARBA" id="ARBA00000900"/>
    </source>
</evidence>
<keyword evidence="12" id="KW-0234">DNA repair</keyword>
<dbReference type="Proteomes" id="UP000053237">
    <property type="component" value="Unassembled WGS sequence"/>
</dbReference>
<dbReference type="STRING" id="65357.A0A024GB66"/>
<feature type="region of interest" description="Disordered" evidence="15">
    <location>
        <begin position="1"/>
        <end position="20"/>
    </location>
</feature>
<dbReference type="InterPro" id="IPR056527">
    <property type="entry name" value="WD40_RFWD3"/>
</dbReference>
<feature type="domain" description="RING-type" evidence="16">
    <location>
        <begin position="80"/>
        <end position="123"/>
    </location>
</feature>
<comment type="subcellular location">
    <subcellularLocation>
        <location evidence="3">Cytoplasm</location>
    </subcellularLocation>
    <subcellularLocation>
        <location evidence="2">Nucleus</location>
        <location evidence="2">PML body</location>
    </subcellularLocation>
</comment>
<dbReference type="InterPro" id="IPR001680">
    <property type="entry name" value="WD40_rpt"/>
</dbReference>
<keyword evidence="11" id="KW-0833">Ubl conjugation pathway</keyword>
<keyword evidence="18" id="KW-1185">Reference proteome</keyword>
<evidence type="ECO:0000313" key="18">
    <source>
        <dbReference type="Proteomes" id="UP000053237"/>
    </source>
</evidence>
<evidence type="ECO:0000256" key="12">
    <source>
        <dbReference type="ARBA" id="ARBA00023204"/>
    </source>
</evidence>
<evidence type="ECO:0000256" key="8">
    <source>
        <dbReference type="ARBA" id="ARBA00022679"/>
    </source>
</evidence>
<keyword evidence="7" id="KW-0853">WD repeat</keyword>
<dbReference type="InterPro" id="IPR036322">
    <property type="entry name" value="WD40_repeat_dom_sf"/>
</dbReference>
<evidence type="ECO:0000259" key="16">
    <source>
        <dbReference type="PROSITE" id="PS50089"/>
    </source>
</evidence>
<keyword evidence="8" id="KW-0808">Transferase</keyword>
<proteinExistence type="predicted"/>
<evidence type="ECO:0000256" key="15">
    <source>
        <dbReference type="SAM" id="MobiDB-lite"/>
    </source>
</evidence>
<dbReference type="PANTHER" id="PTHR16047:SF7">
    <property type="entry name" value="E3 UBIQUITIN-PROTEIN LIGASE RFWD3"/>
    <property type="match status" value="1"/>
</dbReference>
<feature type="region of interest" description="Disordered" evidence="15">
    <location>
        <begin position="43"/>
        <end position="68"/>
    </location>
</feature>
<name>A0A024GB66_9STRA</name>
<dbReference type="GO" id="GO:0036297">
    <property type="term" value="P:interstrand cross-link repair"/>
    <property type="evidence" value="ECO:0007669"/>
    <property type="project" value="InterPro"/>
</dbReference>
<dbReference type="EMBL" id="CAIX01000055">
    <property type="protein sequence ID" value="CCI43785.1"/>
    <property type="molecule type" value="Genomic_DNA"/>
</dbReference>
<dbReference type="GO" id="GO:0005634">
    <property type="term" value="C:nucleus"/>
    <property type="evidence" value="ECO:0007669"/>
    <property type="project" value="InterPro"/>
</dbReference>
<protein>
    <recommendedName>
        <fullName evidence="5">RING-type E3 ubiquitin transferase</fullName>
        <ecNumber evidence="5">2.3.2.27</ecNumber>
    </recommendedName>
</protein>
<evidence type="ECO:0000256" key="5">
    <source>
        <dbReference type="ARBA" id="ARBA00012483"/>
    </source>
</evidence>
<dbReference type="InterPro" id="IPR015943">
    <property type="entry name" value="WD40/YVTN_repeat-like_dom_sf"/>
</dbReference>
<evidence type="ECO:0000256" key="6">
    <source>
        <dbReference type="ARBA" id="ARBA00022490"/>
    </source>
</evidence>
<dbReference type="InterPro" id="IPR013083">
    <property type="entry name" value="Znf_RING/FYVE/PHD"/>
</dbReference>
<dbReference type="SUPFAM" id="SSF50978">
    <property type="entry name" value="WD40 repeat-like"/>
    <property type="match status" value="1"/>
</dbReference>
<dbReference type="GO" id="GO:0005737">
    <property type="term" value="C:cytoplasm"/>
    <property type="evidence" value="ECO:0007669"/>
    <property type="project" value="UniProtKB-SubCell"/>
</dbReference>
<accession>A0A024GB66</accession>
<organism evidence="17 18">
    <name type="scientific">Albugo candida</name>
    <dbReference type="NCBI Taxonomy" id="65357"/>
    <lineage>
        <taxon>Eukaryota</taxon>
        <taxon>Sar</taxon>
        <taxon>Stramenopiles</taxon>
        <taxon>Oomycota</taxon>
        <taxon>Peronosporomycetes</taxon>
        <taxon>Albuginales</taxon>
        <taxon>Albuginaceae</taxon>
        <taxon>Albugo</taxon>
    </lineage>
</organism>
<comment type="caution">
    <text evidence="17">The sequence shown here is derived from an EMBL/GenBank/DDBJ whole genome shotgun (WGS) entry which is preliminary data.</text>
</comment>
<dbReference type="Pfam" id="PF23419">
    <property type="entry name" value="WD40_RFWD3"/>
    <property type="match status" value="1"/>
</dbReference>
<keyword evidence="14" id="KW-0862">Zinc</keyword>
<evidence type="ECO:0000256" key="10">
    <source>
        <dbReference type="ARBA" id="ARBA00022763"/>
    </source>
</evidence>
<dbReference type="Gene3D" id="3.30.40.10">
    <property type="entry name" value="Zinc/RING finger domain, C3HC4 (zinc finger)"/>
    <property type="match status" value="1"/>
</dbReference>
<keyword evidence="14" id="KW-0863">Zinc-finger</keyword>
<dbReference type="PROSITE" id="PS50089">
    <property type="entry name" value="ZF_RING_2"/>
    <property type="match status" value="1"/>
</dbReference>
<evidence type="ECO:0000256" key="4">
    <source>
        <dbReference type="ARBA" id="ARBA00004906"/>
    </source>
</evidence>
<dbReference type="InterPro" id="IPR037381">
    <property type="entry name" value="RFWD3"/>
</dbReference>
<evidence type="ECO:0000256" key="7">
    <source>
        <dbReference type="ARBA" id="ARBA00022574"/>
    </source>
</evidence>
<dbReference type="InParanoid" id="A0A024GB66"/>
<dbReference type="OrthoDB" id="5600418at2759"/>
<evidence type="ECO:0000256" key="2">
    <source>
        <dbReference type="ARBA" id="ARBA00004322"/>
    </source>
</evidence>
<dbReference type="Pfam" id="PF13639">
    <property type="entry name" value="zf-RING_2"/>
    <property type="match status" value="1"/>
</dbReference>
<reference evidence="17 18" key="1">
    <citation type="submission" date="2012-05" db="EMBL/GenBank/DDBJ databases">
        <title>Recombination and specialization in a pathogen metapopulation.</title>
        <authorList>
            <person name="Gardiner A."/>
            <person name="Kemen E."/>
            <person name="Schultz-Larsen T."/>
            <person name="MacLean D."/>
            <person name="Van Oosterhout C."/>
            <person name="Jones J.D.G."/>
        </authorList>
    </citation>
    <scope>NUCLEOTIDE SEQUENCE [LARGE SCALE GENOMIC DNA]</scope>
    <source>
        <strain evidence="17 18">Ac Nc2</strain>
    </source>
</reference>
<dbReference type="SMART" id="SM00184">
    <property type="entry name" value="RING"/>
    <property type="match status" value="1"/>
</dbReference>
<keyword evidence="10" id="KW-0227">DNA damage</keyword>
<evidence type="ECO:0000256" key="14">
    <source>
        <dbReference type="PROSITE-ProRule" id="PRU00175"/>
    </source>
</evidence>
<dbReference type="SUPFAM" id="SSF57850">
    <property type="entry name" value="RING/U-box"/>
    <property type="match status" value="1"/>
</dbReference>
<dbReference type="PANTHER" id="PTHR16047">
    <property type="entry name" value="RFWD3 PROTEIN"/>
    <property type="match status" value="1"/>
</dbReference>
<comment type="catalytic activity">
    <reaction evidence="1">
        <text>S-ubiquitinyl-[E2 ubiquitin-conjugating enzyme]-L-cysteine + [acceptor protein]-L-lysine = [E2 ubiquitin-conjugating enzyme]-L-cysteine + N(6)-ubiquitinyl-[acceptor protein]-L-lysine.</text>
        <dbReference type="EC" id="2.3.2.27"/>
    </reaction>
</comment>
<dbReference type="EC" id="2.3.2.27" evidence="5"/>